<evidence type="ECO:0000313" key="3">
    <source>
        <dbReference type="Proteomes" id="UP001190700"/>
    </source>
</evidence>
<organism evidence="2 3">
    <name type="scientific">Cymbomonas tetramitiformis</name>
    <dbReference type="NCBI Taxonomy" id="36881"/>
    <lineage>
        <taxon>Eukaryota</taxon>
        <taxon>Viridiplantae</taxon>
        <taxon>Chlorophyta</taxon>
        <taxon>Pyramimonadophyceae</taxon>
        <taxon>Pyramimonadales</taxon>
        <taxon>Pyramimonadaceae</taxon>
        <taxon>Cymbomonas</taxon>
    </lineage>
</organism>
<dbReference type="Proteomes" id="UP001190700">
    <property type="component" value="Unassembled WGS sequence"/>
</dbReference>
<name>A0AAE0KRY8_9CHLO</name>
<dbReference type="InterPro" id="IPR045334">
    <property type="entry name" value="INTS3"/>
</dbReference>
<dbReference type="PANTHER" id="PTHR13587:SF7">
    <property type="entry name" value="INTEGRATOR COMPLEX SUBUNIT 3"/>
    <property type="match status" value="1"/>
</dbReference>
<sequence length="259" mass="28321">MEKSNSPSGLLNLGPYDAANDMDRAWTAYFVSLEGLISSGTDSETNSTLQAKVSGSRHAYAEVSLGLVYGMLTDVGKASQYLNYLMMVTRDGYALCTKEVTRLVQEHFPEFHDPVRLQILWLTDHFLQLDATETEGVITALIRQVAGGRGSLLSNMKLGKGLLEVLYKHIAWVKKRPMVLAHAVYSGLRLLLDAAAVPQGASGSPAAAAFRQQGCILVTQLLSECHVECLVIGRDLVRQLYDTSKAWIPSTVINNPSLH</sequence>
<dbReference type="Pfam" id="PF10189">
    <property type="entry name" value="Ints3_N"/>
    <property type="match status" value="1"/>
</dbReference>
<evidence type="ECO:0000259" key="1">
    <source>
        <dbReference type="Pfam" id="PF10189"/>
    </source>
</evidence>
<evidence type="ECO:0000313" key="2">
    <source>
        <dbReference type="EMBL" id="KAK3258244.1"/>
    </source>
</evidence>
<protein>
    <recommendedName>
        <fullName evidence="1">Integrator complex subunit 3 N-terminal domain-containing protein</fullName>
    </recommendedName>
</protein>
<gene>
    <name evidence="2" type="ORF">CYMTET_32706</name>
</gene>
<accession>A0AAE0KRY8</accession>
<dbReference type="AlphaFoldDB" id="A0AAE0KRY8"/>
<keyword evidence="3" id="KW-1185">Reference proteome</keyword>
<reference evidence="2 3" key="1">
    <citation type="journal article" date="2015" name="Genome Biol. Evol.">
        <title>Comparative Genomics of a Bacterivorous Green Alga Reveals Evolutionary Causalities and Consequences of Phago-Mixotrophic Mode of Nutrition.</title>
        <authorList>
            <person name="Burns J.A."/>
            <person name="Paasch A."/>
            <person name="Narechania A."/>
            <person name="Kim E."/>
        </authorList>
    </citation>
    <scope>NUCLEOTIDE SEQUENCE [LARGE SCALE GENOMIC DNA]</scope>
    <source>
        <strain evidence="2 3">PLY_AMNH</strain>
    </source>
</reference>
<dbReference type="GO" id="GO:0005737">
    <property type="term" value="C:cytoplasm"/>
    <property type="evidence" value="ECO:0007669"/>
    <property type="project" value="TreeGrafter"/>
</dbReference>
<proteinExistence type="predicted"/>
<dbReference type="InterPro" id="IPR019333">
    <property type="entry name" value="INTS3_N"/>
</dbReference>
<feature type="domain" description="Integrator complex subunit 3 N-terminal" evidence="1">
    <location>
        <begin position="59"/>
        <end position="245"/>
    </location>
</feature>
<comment type="caution">
    <text evidence="2">The sequence shown here is derived from an EMBL/GenBank/DDBJ whole genome shotgun (WGS) entry which is preliminary data.</text>
</comment>
<dbReference type="EMBL" id="LGRX02019703">
    <property type="protein sequence ID" value="KAK3258244.1"/>
    <property type="molecule type" value="Genomic_DNA"/>
</dbReference>
<dbReference type="PANTHER" id="PTHR13587">
    <property type="entry name" value="INTEGRATOR COMPLEX SUBUNIT 3"/>
    <property type="match status" value="1"/>
</dbReference>